<organism evidence="1 2">
    <name type="scientific">Trypanosoma brucei gambiense (strain MHOM/CI/86/DAL972)</name>
    <dbReference type="NCBI Taxonomy" id="679716"/>
    <lineage>
        <taxon>Eukaryota</taxon>
        <taxon>Discoba</taxon>
        <taxon>Euglenozoa</taxon>
        <taxon>Kinetoplastea</taxon>
        <taxon>Metakinetoplastina</taxon>
        <taxon>Trypanosomatida</taxon>
        <taxon>Trypanosomatidae</taxon>
        <taxon>Trypanosoma</taxon>
    </lineage>
</organism>
<name>D0A791_TRYB9</name>
<dbReference type="EMBL" id="FN554974">
    <property type="protein sequence ID" value="CBH17542.1"/>
    <property type="molecule type" value="Genomic_DNA"/>
</dbReference>
<dbReference type="AlphaFoldDB" id="D0A791"/>
<dbReference type="RefSeq" id="XP_011779806.1">
    <property type="nucleotide sequence ID" value="XM_011781504.1"/>
</dbReference>
<protein>
    <submittedName>
        <fullName evidence="1">Uncharacterized protein</fullName>
    </submittedName>
</protein>
<accession>D0A791</accession>
<reference evidence="2" key="1">
    <citation type="journal article" date="2010" name="PLoS Negl. Trop. Dis.">
        <title>The genome sequence of Trypanosoma brucei gambiense, causative agent of chronic human african trypanosomiasis.</title>
        <authorList>
            <person name="Jackson A.P."/>
            <person name="Sanders M."/>
            <person name="Berry A."/>
            <person name="McQuillan J."/>
            <person name="Aslett M.A."/>
            <person name="Quail M.A."/>
            <person name="Chukualim B."/>
            <person name="Capewell P."/>
            <person name="MacLeod A."/>
            <person name="Melville S.E."/>
            <person name="Gibson W."/>
            <person name="Barry J.D."/>
            <person name="Berriman M."/>
            <person name="Hertz-Fowler C."/>
        </authorList>
    </citation>
    <scope>NUCLEOTIDE SEQUENCE [LARGE SCALE GENOMIC DNA]</scope>
    <source>
        <strain evidence="2">MHOM/CI/86/DAL972</strain>
    </source>
</reference>
<evidence type="ECO:0000313" key="1">
    <source>
        <dbReference type="EMBL" id="CBH17542.1"/>
    </source>
</evidence>
<sequence length="117" mass="13672">MGGDERVINGHARRVCRTTRQRFLASWSVCTKKHMFNTRETKKKKDTGCIHHHGEREKGGYARNISSSSDRIFLYALRHWFQAYRSHSFSRYPSSSPPSVFFHDYFTTLLTIIDGKS</sequence>
<dbReference type="KEGG" id="tbg:TbgDal_XI6600"/>
<proteinExistence type="predicted"/>
<dbReference type="Proteomes" id="UP000002316">
    <property type="component" value="Chromosome 11"/>
</dbReference>
<gene>
    <name evidence="1" type="ORF">TbgDal_XI6600</name>
</gene>
<dbReference type="GeneID" id="23867675"/>
<evidence type="ECO:0000313" key="2">
    <source>
        <dbReference type="Proteomes" id="UP000002316"/>
    </source>
</evidence>